<dbReference type="Proteomes" id="UP000541444">
    <property type="component" value="Unassembled WGS sequence"/>
</dbReference>
<reference evidence="4 5" key="1">
    <citation type="journal article" date="2020" name="IScience">
        <title>Genome Sequencing of the Endangered Kingdonia uniflora (Circaeasteraceae, Ranunculales) Reveals Potential Mechanisms of Evolutionary Specialization.</title>
        <authorList>
            <person name="Sun Y."/>
            <person name="Deng T."/>
            <person name="Zhang A."/>
            <person name="Moore M.J."/>
            <person name="Landis J.B."/>
            <person name="Lin N."/>
            <person name="Zhang H."/>
            <person name="Zhang X."/>
            <person name="Huang J."/>
            <person name="Zhang X."/>
            <person name="Sun H."/>
            <person name="Wang H."/>
        </authorList>
    </citation>
    <scope>NUCLEOTIDE SEQUENCE [LARGE SCALE GENOMIC DNA]</scope>
    <source>
        <strain evidence="4">TB1705</strain>
        <tissue evidence="4">Leaf</tissue>
    </source>
</reference>
<evidence type="ECO:0000313" key="5">
    <source>
        <dbReference type="Proteomes" id="UP000541444"/>
    </source>
</evidence>
<dbReference type="AlphaFoldDB" id="A0A7J7L3X4"/>
<dbReference type="GO" id="GO:0008289">
    <property type="term" value="F:lipid binding"/>
    <property type="evidence" value="ECO:0007669"/>
    <property type="project" value="UniProtKB-KW"/>
</dbReference>
<organism evidence="4 5">
    <name type="scientific">Kingdonia uniflora</name>
    <dbReference type="NCBI Taxonomy" id="39325"/>
    <lineage>
        <taxon>Eukaryota</taxon>
        <taxon>Viridiplantae</taxon>
        <taxon>Streptophyta</taxon>
        <taxon>Embryophyta</taxon>
        <taxon>Tracheophyta</taxon>
        <taxon>Spermatophyta</taxon>
        <taxon>Magnoliopsida</taxon>
        <taxon>Ranunculales</taxon>
        <taxon>Circaeasteraceae</taxon>
        <taxon>Kingdonia</taxon>
    </lineage>
</organism>
<keyword evidence="1" id="KW-0813">Transport</keyword>
<dbReference type="PANTHER" id="PTHR33214">
    <property type="entry name" value="BIFUNCTIONAL INHIBITOR/LIPID-TRANSFER PROTEIN/SEED STORAGE 2S ALBUMIN SUPERFAMILY PROTEIN"/>
    <property type="match status" value="1"/>
</dbReference>
<keyword evidence="2" id="KW-0446">Lipid-binding</keyword>
<protein>
    <recommendedName>
        <fullName evidence="6">Bifunctional inhibitor/plant lipid transfer protein/seed storage helical domain-containing protein</fullName>
    </recommendedName>
</protein>
<keyword evidence="5" id="KW-1185">Reference proteome</keyword>
<dbReference type="InterPro" id="IPR036312">
    <property type="entry name" value="Bifun_inhib/LTP/seed_sf"/>
</dbReference>
<dbReference type="GO" id="GO:0006869">
    <property type="term" value="P:lipid transport"/>
    <property type="evidence" value="ECO:0007669"/>
    <property type="project" value="InterPro"/>
</dbReference>
<dbReference type="PANTHER" id="PTHR33214:SF69">
    <property type="entry name" value="BIFUNCTIONAL INHIBITOR_LIPID-TRANSFER PROTEIN_SEED STORAGE 2S ALBUMIN SUPERFAMILY PROTEIN"/>
    <property type="match status" value="1"/>
</dbReference>
<feature type="signal peptide" evidence="3">
    <location>
        <begin position="1"/>
        <end position="26"/>
    </location>
</feature>
<evidence type="ECO:0000313" key="4">
    <source>
        <dbReference type="EMBL" id="KAF6137320.1"/>
    </source>
</evidence>
<comment type="caution">
    <text evidence="4">The sequence shown here is derived from an EMBL/GenBank/DDBJ whole genome shotgun (WGS) entry which is preliminary data.</text>
</comment>
<dbReference type="InterPro" id="IPR033872">
    <property type="entry name" value="nsLTP2"/>
</dbReference>
<dbReference type="SUPFAM" id="SSF47699">
    <property type="entry name" value="Bifunctional inhibitor/lipid-transfer protein/seed storage 2S albumin"/>
    <property type="match status" value="1"/>
</dbReference>
<keyword evidence="3" id="KW-0732">Signal</keyword>
<dbReference type="EMBL" id="JACGCM010002659">
    <property type="protein sequence ID" value="KAF6137320.1"/>
    <property type="molecule type" value="Genomic_DNA"/>
</dbReference>
<feature type="chain" id="PRO_5029487366" description="Bifunctional inhibitor/plant lipid transfer protein/seed storage helical domain-containing protein" evidence="3">
    <location>
        <begin position="27"/>
        <end position="94"/>
    </location>
</feature>
<evidence type="ECO:0000256" key="1">
    <source>
        <dbReference type="ARBA" id="ARBA00022448"/>
    </source>
</evidence>
<evidence type="ECO:0000256" key="2">
    <source>
        <dbReference type="ARBA" id="ARBA00023121"/>
    </source>
</evidence>
<proteinExistence type="predicted"/>
<evidence type="ECO:0000256" key="3">
    <source>
        <dbReference type="SAM" id="SignalP"/>
    </source>
</evidence>
<sequence length="94" mass="10193">MKKVSVVLALLVTLLVLANEVQVSTAVNCVIQELLPCLNAATTSAPPSALCCTKLSVQRPCFCQYLKNPTFKSYLNTSNAQKISNTCRFTPPKC</sequence>
<gene>
    <name evidence="4" type="ORF">GIB67_036357</name>
</gene>
<name>A0A7J7L3X4_9MAGN</name>
<dbReference type="Gene3D" id="1.10.110.10">
    <property type="entry name" value="Plant lipid-transfer and hydrophobic proteins"/>
    <property type="match status" value="1"/>
</dbReference>
<accession>A0A7J7L3X4</accession>
<dbReference type="OrthoDB" id="665742at2759"/>
<evidence type="ECO:0008006" key="6">
    <source>
        <dbReference type="Google" id="ProtNLM"/>
    </source>
</evidence>